<organism evidence="1 2">
    <name type="scientific">Clostridium moniliforme</name>
    <dbReference type="NCBI Taxonomy" id="39489"/>
    <lineage>
        <taxon>Bacteria</taxon>
        <taxon>Bacillati</taxon>
        <taxon>Bacillota</taxon>
        <taxon>Clostridia</taxon>
        <taxon>Eubacteriales</taxon>
        <taxon>Clostridiaceae</taxon>
        <taxon>Clostridium</taxon>
    </lineage>
</organism>
<proteinExistence type="predicted"/>
<keyword evidence="2" id="KW-1185">Reference proteome</keyword>
<evidence type="ECO:0000313" key="1">
    <source>
        <dbReference type="EMBL" id="MBP1889792.1"/>
    </source>
</evidence>
<comment type="caution">
    <text evidence="1">The sequence shown here is derived from an EMBL/GenBank/DDBJ whole genome shotgun (WGS) entry which is preliminary data.</text>
</comment>
<dbReference type="EMBL" id="JAGGJZ010000003">
    <property type="protein sequence ID" value="MBP1889792.1"/>
    <property type="molecule type" value="Genomic_DNA"/>
</dbReference>
<dbReference type="Proteomes" id="UP000783390">
    <property type="component" value="Unassembled WGS sequence"/>
</dbReference>
<sequence length="113" mass="13669">MQDNIFKMMEEDYNNFILHKILDTLVSFKYFIKHKVSYLILENNKIFYSYQFKGKDKITTIVSYKNFKDLSNSYNKCLNKNMQVIMSYSSNKFNDYSSNYILILKSNIDLYKK</sequence>
<dbReference type="RefSeq" id="WP_209796688.1">
    <property type="nucleotide sequence ID" value="NZ_JAGGJZ010000003.1"/>
</dbReference>
<evidence type="ECO:0000313" key="2">
    <source>
        <dbReference type="Proteomes" id="UP000783390"/>
    </source>
</evidence>
<gene>
    <name evidence="1" type="ORF">J2Z53_001375</name>
</gene>
<reference evidence="1 2" key="1">
    <citation type="submission" date="2021-03" db="EMBL/GenBank/DDBJ databases">
        <title>Genomic Encyclopedia of Type Strains, Phase IV (KMG-IV): sequencing the most valuable type-strain genomes for metagenomic binning, comparative biology and taxonomic classification.</title>
        <authorList>
            <person name="Goeker M."/>
        </authorList>
    </citation>
    <scope>NUCLEOTIDE SEQUENCE [LARGE SCALE GENOMIC DNA]</scope>
    <source>
        <strain evidence="1 2">DSM 3984</strain>
    </source>
</reference>
<accession>A0ABS4F0M6</accession>
<name>A0ABS4F0M6_9CLOT</name>
<protein>
    <submittedName>
        <fullName evidence="1">Uncharacterized protein</fullName>
    </submittedName>
</protein>